<feature type="signal peptide" evidence="8">
    <location>
        <begin position="1"/>
        <end position="21"/>
    </location>
</feature>
<keyword evidence="4" id="KW-0479">Metal-binding</keyword>
<evidence type="ECO:0000256" key="7">
    <source>
        <dbReference type="ARBA" id="ARBA00023049"/>
    </source>
</evidence>
<gene>
    <name evidence="11" type="ORF">EZM97_01025</name>
</gene>
<feature type="domain" description="Peptidase M13 C-terminal" evidence="9">
    <location>
        <begin position="476"/>
        <end position="677"/>
    </location>
</feature>
<evidence type="ECO:0000259" key="10">
    <source>
        <dbReference type="Pfam" id="PF05649"/>
    </source>
</evidence>
<dbReference type="GO" id="GO:0016485">
    <property type="term" value="P:protein processing"/>
    <property type="evidence" value="ECO:0007669"/>
    <property type="project" value="TreeGrafter"/>
</dbReference>
<keyword evidence="8" id="KW-0732">Signal</keyword>
<comment type="caution">
    <text evidence="11">The sequence shown here is derived from an EMBL/GenBank/DDBJ whole genome shotgun (WGS) entry which is preliminary data.</text>
</comment>
<evidence type="ECO:0000313" key="12">
    <source>
        <dbReference type="Proteomes" id="UP000291822"/>
    </source>
</evidence>
<evidence type="ECO:0000313" key="11">
    <source>
        <dbReference type="EMBL" id="TCI11983.1"/>
    </source>
</evidence>
<dbReference type="PANTHER" id="PTHR11733">
    <property type="entry name" value="ZINC METALLOPROTEASE FAMILY M13 NEPRILYSIN-RELATED"/>
    <property type="match status" value="1"/>
</dbReference>
<evidence type="ECO:0000256" key="6">
    <source>
        <dbReference type="ARBA" id="ARBA00022833"/>
    </source>
</evidence>
<feature type="domain" description="Peptidase M13 N-terminal" evidence="10">
    <location>
        <begin position="47"/>
        <end position="424"/>
    </location>
</feature>
<dbReference type="Proteomes" id="UP000291822">
    <property type="component" value="Unassembled WGS sequence"/>
</dbReference>
<keyword evidence="6" id="KW-0862">Zinc</keyword>
<organism evidence="11 12">
    <name type="scientific">Dyella soli</name>
    <dbReference type="NCBI Taxonomy" id="522319"/>
    <lineage>
        <taxon>Bacteria</taxon>
        <taxon>Pseudomonadati</taxon>
        <taxon>Pseudomonadota</taxon>
        <taxon>Gammaproteobacteria</taxon>
        <taxon>Lysobacterales</taxon>
        <taxon>Rhodanobacteraceae</taxon>
        <taxon>Dyella</taxon>
    </lineage>
</organism>
<comment type="similarity">
    <text evidence="2">Belongs to the peptidase M13 family.</text>
</comment>
<reference evidence="11 12" key="1">
    <citation type="submission" date="2019-02" db="EMBL/GenBank/DDBJ databases">
        <title>Dyella amyloliquefaciens sp. nov., isolated from forest soil.</title>
        <authorList>
            <person name="Gao Z.-H."/>
            <person name="Qiu L.-H."/>
        </authorList>
    </citation>
    <scope>NUCLEOTIDE SEQUENCE [LARGE SCALE GENOMIC DNA]</scope>
    <source>
        <strain evidence="11 12">KACC 12747</strain>
    </source>
</reference>
<dbReference type="GO" id="GO:0005886">
    <property type="term" value="C:plasma membrane"/>
    <property type="evidence" value="ECO:0007669"/>
    <property type="project" value="TreeGrafter"/>
</dbReference>
<dbReference type="CDD" id="cd08662">
    <property type="entry name" value="M13"/>
    <property type="match status" value="1"/>
</dbReference>
<dbReference type="AlphaFoldDB" id="A0A4R0YRN9"/>
<dbReference type="PRINTS" id="PR00786">
    <property type="entry name" value="NEPRILYSIN"/>
</dbReference>
<keyword evidence="3" id="KW-0645">Protease</keyword>
<keyword evidence="7" id="KW-0482">Metalloprotease</keyword>
<dbReference type="InterPro" id="IPR024079">
    <property type="entry name" value="MetalloPept_cat_dom_sf"/>
</dbReference>
<feature type="chain" id="PRO_5020308468" evidence="8">
    <location>
        <begin position="22"/>
        <end position="681"/>
    </location>
</feature>
<dbReference type="RefSeq" id="WP_131151237.1">
    <property type="nucleotide sequence ID" value="NZ_SJTG01000001.1"/>
</dbReference>
<accession>A0A4R0YRN9</accession>
<sequence length="681" mass="75237">MRRLVLCSALFCTGLVALSVASNEPAARGAVPRSGVAINDLDRSVRPQDDFYQFAVGGWIKRVKGPAYMPGWSAGRELQLNVYEALDKDVRDLMKGGRATGNEHKLADIYASYIHVEQIDRLGLTPIAPYLATFDAAKSPADIADAIAMLSAQGLDLGIGTWVHPDDEDPSRYLADFVQSDLGLSERDYYLSDEPRFATIRDAYRGHVTRVLSLSGVADADTLARKVIALETRLAKAQWTPVATRVPGATAHRVSRKALAEAVPGLDMARFAQGIGIPATAEHFNISQPDYFATYGKLLAEVPAPVWRAYLRVRLIDHLARFLPQPYRDEADRFFSGTLYGATASRPRWLRAMGVLEDSMGDALGQLYVQKHVPPEAQARARVVLDNVIASFRQRIAASDWLSDTSKQGALAKLDQLVIRMGAPGHIRDYGRLVTAPDDAVGNWMRARTLLARFEIEKLSRPVDREEWTMSPQSVNGYYSVSRNQVVLPAALLQAPYFQADADDAVNYGGLGFFIAHELSHAFDRAGSQYDGEGKRVEWMTPADRAEFERRAHAIVVQFDDYAVSPGHHLNGELTIGENIADTSGLAIAYDAYQRSLQGHHAPVIEGFTGDQRFYLGFARTWASEPIVTQAAITHALADTHAPDRFRVTGAVSNQDAFHRAYRVKEGDGEFRAPDKRARIW</sequence>
<dbReference type="GO" id="GO:0004222">
    <property type="term" value="F:metalloendopeptidase activity"/>
    <property type="evidence" value="ECO:0007669"/>
    <property type="project" value="InterPro"/>
</dbReference>
<dbReference type="InterPro" id="IPR008753">
    <property type="entry name" value="Peptidase_M13_N"/>
</dbReference>
<keyword evidence="12" id="KW-1185">Reference proteome</keyword>
<evidence type="ECO:0000256" key="4">
    <source>
        <dbReference type="ARBA" id="ARBA00022723"/>
    </source>
</evidence>
<dbReference type="GO" id="GO:0046872">
    <property type="term" value="F:metal ion binding"/>
    <property type="evidence" value="ECO:0007669"/>
    <property type="project" value="UniProtKB-KW"/>
</dbReference>
<evidence type="ECO:0000256" key="5">
    <source>
        <dbReference type="ARBA" id="ARBA00022801"/>
    </source>
</evidence>
<name>A0A4R0YRN9_9GAMM</name>
<dbReference type="Pfam" id="PF01431">
    <property type="entry name" value="Peptidase_M13"/>
    <property type="match status" value="1"/>
</dbReference>
<dbReference type="InterPro" id="IPR042089">
    <property type="entry name" value="Peptidase_M13_dom_2"/>
</dbReference>
<evidence type="ECO:0000256" key="8">
    <source>
        <dbReference type="SAM" id="SignalP"/>
    </source>
</evidence>
<comment type="cofactor">
    <cofactor evidence="1">
        <name>Zn(2+)</name>
        <dbReference type="ChEBI" id="CHEBI:29105"/>
    </cofactor>
</comment>
<dbReference type="PANTHER" id="PTHR11733:SF167">
    <property type="entry name" value="FI17812P1-RELATED"/>
    <property type="match status" value="1"/>
</dbReference>
<dbReference type="Pfam" id="PF05649">
    <property type="entry name" value="Peptidase_M13_N"/>
    <property type="match status" value="1"/>
</dbReference>
<dbReference type="Gene3D" id="1.10.1380.10">
    <property type="entry name" value="Neutral endopeptidase , domain2"/>
    <property type="match status" value="1"/>
</dbReference>
<dbReference type="SUPFAM" id="SSF55486">
    <property type="entry name" value="Metalloproteases ('zincins'), catalytic domain"/>
    <property type="match status" value="1"/>
</dbReference>
<dbReference type="Gene3D" id="3.40.390.10">
    <property type="entry name" value="Collagenase (Catalytic Domain)"/>
    <property type="match status" value="1"/>
</dbReference>
<protein>
    <submittedName>
        <fullName evidence="11">M13 family peptidase</fullName>
    </submittedName>
</protein>
<dbReference type="InterPro" id="IPR018497">
    <property type="entry name" value="Peptidase_M13_C"/>
</dbReference>
<keyword evidence="5" id="KW-0378">Hydrolase</keyword>
<evidence type="ECO:0000259" key="9">
    <source>
        <dbReference type="Pfam" id="PF01431"/>
    </source>
</evidence>
<dbReference type="PROSITE" id="PS51885">
    <property type="entry name" value="NEPRILYSIN"/>
    <property type="match status" value="1"/>
</dbReference>
<evidence type="ECO:0000256" key="2">
    <source>
        <dbReference type="ARBA" id="ARBA00007357"/>
    </source>
</evidence>
<dbReference type="EMBL" id="SJTG01000001">
    <property type="protein sequence ID" value="TCI11983.1"/>
    <property type="molecule type" value="Genomic_DNA"/>
</dbReference>
<dbReference type="InterPro" id="IPR000718">
    <property type="entry name" value="Peptidase_M13"/>
</dbReference>
<proteinExistence type="inferred from homology"/>
<evidence type="ECO:0000256" key="1">
    <source>
        <dbReference type="ARBA" id="ARBA00001947"/>
    </source>
</evidence>
<evidence type="ECO:0000256" key="3">
    <source>
        <dbReference type="ARBA" id="ARBA00022670"/>
    </source>
</evidence>